<accession>A0A1A9W1I9</accession>
<reference evidence="2" key="2">
    <citation type="submission" date="2020-05" db="UniProtKB">
        <authorList>
            <consortium name="EnsemblMetazoa"/>
        </authorList>
    </citation>
    <scope>IDENTIFICATION</scope>
    <source>
        <strain evidence="2">IAEA</strain>
    </source>
</reference>
<evidence type="ECO:0000256" key="1">
    <source>
        <dbReference type="SAM" id="Phobius"/>
    </source>
</evidence>
<sequence>MLARLSYRIMANGTSKSGANSFILSRLGLTCASLSPSDLLKLRNFLISKAPKLIANERQDNRSFIIFVLYFESISIVTFFNLNHYYTILDLLRCTYYKEDFSYKVLRVTSQGNKQSIRYDNR</sequence>
<proteinExistence type="predicted"/>
<dbReference type="Proteomes" id="UP000091820">
    <property type="component" value="Unassembled WGS sequence"/>
</dbReference>
<dbReference type="AlphaFoldDB" id="A0A1A9W1I9"/>
<evidence type="ECO:0000313" key="3">
    <source>
        <dbReference type="Proteomes" id="UP000091820"/>
    </source>
</evidence>
<reference evidence="3" key="1">
    <citation type="submission" date="2014-03" db="EMBL/GenBank/DDBJ databases">
        <authorList>
            <person name="Aksoy S."/>
            <person name="Warren W."/>
            <person name="Wilson R.K."/>
        </authorList>
    </citation>
    <scope>NUCLEOTIDE SEQUENCE [LARGE SCALE GENOMIC DNA]</scope>
    <source>
        <strain evidence="3">IAEA</strain>
    </source>
</reference>
<keyword evidence="1" id="KW-1133">Transmembrane helix</keyword>
<dbReference type="EnsemblMetazoa" id="GBRI002975-RA">
    <property type="protein sequence ID" value="GBRI002975-PA"/>
    <property type="gene ID" value="GBRI002975"/>
</dbReference>
<name>A0A1A9W1I9_9MUSC</name>
<dbReference type="VEuPathDB" id="VectorBase:GBRI002975"/>
<organism evidence="2 3">
    <name type="scientific">Glossina brevipalpis</name>
    <dbReference type="NCBI Taxonomy" id="37001"/>
    <lineage>
        <taxon>Eukaryota</taxon>
        <taxon>Metazoa</taxon>
        <taxon>Ecdysozoa</taxon>
        <taxon>Arthropoda</taxon>
        <taxon>Hexapoda</taxon>
        <taxon>Insecta</taxon>
        <taxon>Pterygota</taxon>
        <taxon>Neoptera</taxon>
        <taxon>Endopterygota</taxon>
        <taxon>Diptera</taxon>
        <taxon>Brachycera</taxon>
        <taxon>Muscomorpha</taxon>
        <taxon>Hippoboscoidea</taxon>
        <taxon>Glossinidae</taxon>
        <taxon>Glossina</taxon>
    </lineage>
</organism>
<feature type="transmembrane region" description="Helical" evidence="1">
    <location>
        <begin position="64"/>
        <end position="82"/>
    </location>
</feature>
<evidence type="ECO:0000313" key="2">
    <source>
        <dbReference type="EnsemblMetazoa" id="GBRI002975-PA"/>
    </source>
</evidence>
<keyword evidence="1" id="KW-0812">Transmembrane</keyword>
<keyword evidence="3" id="KW-1185">Reference proteome</keyword>
<keyword evidence="1" id="KW-0472">Membrane</keyword>
<protein>
    <submittedName>
        <fullName evidence="2">Uncharacterized protein</fullName>
    </submittedName>
</protein>